<dbReference type="Pfam" id="PF00560">
    <property type="entry name" value="LRR_1"/>
    <property type="match status" value="1"/>
</dbReference>
<dbReference type="InterPro" id="IPR001611">
    <property type="entry name" value="Leu-rich_rpt"/>
</dbReference>
<dbReference type="Proteomes" id="UP000012960">
    <property type="component" value="Unplaced"/>
</dbReference>
<organism evidence="2 3">
    <name type="scientific">Musa acuminata subsp. malaccensis</name>
    <name type="common">Wild banana</name>
    <name type="synonym">Musa malaccensis</name>
    <dbReference type="NCBI Taxonomy" id="214687"/>
    <lineage>
        <taxon>Eukaryota</taxon>
        <taxon>Viridiplantae</taxon>
        <taxon>Streptophyta</taxon>
        <taxon>Embryophyta</taxon>
        <taxon>Tracheophyta</taxon>
        <taxon>Spermatophyta</taxon>
        <taxon>Magnoliopsida</taxon>
        <taxon>Liliopsida</taxon>
        <taxon>Zingiberales</taxon>
        <taxon>Musaceae</taxon>
        <taxon>Musa</taxon>
    </lineage>
</organism>
<dbReference type="SUPFAM" id="SSF52058">
    <property type="entry name" value="L domain-like"/>
    <property type="match status" value="1"/>
</dbReference>
<evidence type="ECO:0000313" key="2">
    <source>
        <dbReference type="EnsemblPlants" id="Ma06_p22850.1"/>
    </source>
</evidence>
<dbReference type="EMBL" id="HG996471">
    <property type="protein sequence ID" value="CAG1847184.1"/>
    <property type="molecule type" value="Genomic_DNA"/>
</dbReference>
<reference evidence="1" key="1">
    <citation type="submission" date="2021-03" db="EMBL/GenBank/DDBJ databases">
        <authorList>
            <consortium name="Genoscope - CEA"/>
            <person name="William W."/>
        </authorList>
    </citation>
    <scope>NUCLEOTIDE SEQUENCE</scope>
    <source>
        <strain evidence="1">Doubled-haploid Pahang</strain>
    </source>
</reference>
<keyword evidence="3" id="KW-1185">Reference proteome</keyword>
<evidence type="ECO:0000313" key="1">
    <source>
        <dbReference type="EMBL" id="CAG1847184.1"/>
    </source>
</evidence>
<proteinExistence type="predicted"/>
<dbReference type="PANTHER" id="PTHR48006">
    <property type="entry name" value="LEUCINE-RICH REPEAT-CONTAINING PROTEIN DDB_G0281931-RELATED"/>
    <property type="match status" value="1"/>
</dbReference>
<gene>
    <name evidence="1" type="ORF">GSMUA_169790.1</name>
</gene>
<reference evidence="2" key="2">
    <citation type="submission" date="2021-05" db="UniProtKB">
        <authorList>
            <consortium name="EnsemblPlants"/>
        </authorList>
    </citation>
    <scope>IDENTIFICATION</scope>
    <source>
        <strain evidence="2">subsp. malaccensis</strain>
    </source>
</reference>
<dbReference type="Gene3D" id="3.80.10.10">
    <property type="entry name" value="Ribonuclease Inhibitor"/>
    <property type="match status" value="1"/>
</dbReference>
<dbReference type="InterPro" id="IPR051824">
    <property type="entry name" value="LRR_Rcpt-Like_S/T_Kinase"/>
</dbReference>
<sequence>MFRSTYQKIMTIGTNFTNQYSNFFSPSMETSFSFILFSGSLTCIYVVLNGDFTRNYLDGAIPIGWTTLPLINLSLMGNRLSGEIPRWIGNLTNTKNLDLEANQFPGHLPQNLGKRIFQNWTNLYRLEMQASGFEGPSPGIVSVA</sequence>
<evidence type="ECO:0000313" key="3">
    <source>
        <dbReference type="Proteomes" id="UP000012960"/>
    </source>
</evidence>
<dbReference type="AlphaFoldDB" id="A0A804JJB4"/>
<dbReference type="Gramene" id="Ma06_t22850.1">
    <property type="protein sequence ID" value="Ma06_p22850.1"/>
    <property type="gene ID" value="Ma06_g22850"/>
</dbReference>
<dbReference type="InParanoid" id="A0A804JJB4"/>
<accession>A0A804JJB4</accession>
<dbReference type="InterPro" id="IPR032675">
    <property type="entry name" value="LRR_dom_sf"/>
</dbReference>
<dbReference type="PANTHER" id="PTHR48006:SF81">
    <property type="entry name" value="PROTEIN KINASE DOMAIN-CONTAINING PROTEIN"/>
    <property type="match status" value="1"/>
</dbReference>
<name>A0A804JJB4_MUSAM</name>
<protein>
    <submittedName>
        <fullName evidence="1">(wild Malaysian banana) hypothetical protein</fullName>
    </submittedName>
</protein>
<dbReference type="EnsemblPlants" id="Ma06_t22850.1">
    <property type="protein sequence ID" value="Ma06_p22850.1"/>
    <property type="gene ID" value="Ma06_g22850"/>
</dbReference>